<accession>A0A7C4HG71</accession>
<evidence type="ECO:0000313" key="2">
    <source>
        <dbReference type="EMBL" id="HGM59148.1"/>
    </source>
</evidence>
<dbReference type="Pfam" id="PF02597">
    <property type="entry name" value="ThiS"/>
    <property type="match status" value="1"/>
</dbReference>
<dbReference type="InterPro" id="IPR012675">
    <property type="entry name" value="Beta-grasp_dom_sf"/>
</dbReference>
<dbReference type="InterPro" id="IPR010038">
    <property type="entry name" value="MoaD_arc-typ"/>
</dbReference>
<dbReference type="PANTHER" id="PTHR33359:SF1">
    <property type="entry name" value="MOLYBDOPTERIN SYNTHASE SULFUR CARRIER SUBUNIT"/>
    <property type="match status" value="1"/>
</dbReference>
<name>A0A7C4HG71_STAMA</name>
<organism evidence="2">
    <name type="scientific">Staphylothermus marinus</name>
    <dbReference type="NCBI Taxonomy" id="2280"/>
    <lineage>
        <taxon>Archaea</taxon>
        <taxon>Thermoproteota</taxon>
        <taxon>Thermoprotei</taxon>
        <taxon>Desulfurococcales</taxon>
        <taxon>Desulfurococcaceae</taxon>
        <taxon>Staphylothermus</taxon>
    </lineage>
</organism>
<evidence type="ECO:0000313" key="3">
    <source>
        <dbReference type="EMBL" id="HGU65175.1"/>
    </source>
</evidence>
<dbReference type="GO" id="GO:1990133">
    <property type="term" value="C:molybdopterin adenylyltransferase complex"/>
    <property type="evidence" value="ECO:0007669"/>
    <property type="project" value="TreeGrafter"/>
</dbReference>
<comment type="caution">
    <text evidence="2">The sequence shown here is derived from an EMBL/GenBank/DDBJ whole genome shotgun (WGS) entry which is preliminary data.</text>
</comment>
<reference evidence="2" key="1">
    <citation type="journal article" date="2020" name="mSystems">
        <title>Genome- and Community-Level Interaction Insights into Carbon Utilization and Element Cycling Functions of Hydrothermarchaeota in Hydrothermal Sediment.</title>
        <authorList>
            <person name="Zhou Z."/>
            <person name="Liu Y."/>
            <person name="Xu W."/>
            <person name="Pan J."/>
            <person name="Luo Z.H."/>
            <person name="Li M."/>
        </authorList>
    </citation>
    <scope>NUCLEOTIDE SEQUENCE [LARGE SCALE GENOMIC DNA]</scope>
    <source>
        <strain evidence="3">SpSt-622</strain>
        <strain evidence="2">SpSt-642</strain>
    </source>
</reference>
<dbReference type="EMBL" id="DTBJ01000052">
    <property type="protein sequence ID" value="HGM59148.1"/>
    <property type="molecule type" value="Genomic_DNA"/>
</dbReference>
<dbReference type="CDD" id="cd00754">
    <property type="entry name" value="Ubl_MoaD"/>
    <property type="match status" value="1"/>
</dbReference>
<dbReference type="EMBL" id="DTAN01000118">
    <property type="protein sequence ID" value="HGU65175.1"/>
    <property type="molecule type" value="Genomic_DNA"/>
</dbReference>
<dbReference type="InterPro" id="IPR044672">
    <property type="entry name" value="MOCS2A"/>
</dbReference>
<keyword evidence="1" id="KW-0547">Nucleotide-binding</keyword>
<proteinExistence type="predicted"/>
<dbReference type="Gene3D" id="3.10.20.30">
    <property type="match status" value="1"/>
</dbReference>
<dbReference type="NCBIfam" id="TIGR01687">
    <property type="entry name" value="moaD_arch"/>
    <property type="match status" value="1"/>
</dbReference>
<dbReference type="GO" id="GO:0000166">
    <property type="term" value="F:nucleotide binding"/>
    <property type="evidence" value="ECO:0007669"/>
    <property type="project" value="UniProtKB-KW"/>
</dbReference>
<gene>
    <name evidence="3" type="ORF">ENT92_03045</name>
    <name evidence="2" type="ORF">ENU14_06175</name>
</gene>
<dbReference type="UniPathway" id="UPA00344"/>
<evidence type="ECO:0000256" key="1">
    <source>
        <dbReference type="ARBA" id="ARBA00022741"/>
    </source>
</evidence>
<sequence>MVLIRIKIKFFSIYSDYASNDILEFQKPITVEELLKILVDKYPALSRIIDSIKPIILVNGIRVDSKYVVKDNEEVALIPPVSGG</sequence>
<dbReference type="AlphaFoldDB" id="A0A7C4HG71"/>
<dbReference type="PANTHER" id="PTHR33359">
    <property type="entry name" value="MOLYBDOPTERIN SYNTHASE SULFUR CARRIER SUBUNIT"/>
    <property type="match status" value="1"/>
</dbReference>
<dbReference type="GO" id="GO:0006777">
    <property type="term" value="P:Mo-molybdopterin cofactor biosynthetic process"/>
    <property type="evidence" value="ECO:0007669"/>
    <property type="project" value="InterPro"/>
</dbReference>
<dbReference type="InterPro" id="IPR003749">
    <property type="entry name" value="ThiS/MoaD-like"/>
</dbReference>
<dbReference type="InterPro" id="IPR016155">
    <property type="entry name" value="Mopterin_synth/thiamin_S_b"/>
</dbReference>
<dbReference type="SUPFAM" id="SSF54285">
    <property type="entry name" value="MoaD/ThiS"/>
    <property type="match status" value="1"/>
</dbReference>
<protein>
    <submittedName>
        <fullName evidence="2">MoaD/ThiS family protein</fullName>
    </submittedName>
</protein>